<proteinExistence type="predicted"/>
<keyword evidence="1" id="KW-0812">Transmembrane</keyword>
<dbReference type="AlphaFoldDB" id="A0A0S7XIZ8"/>
<dbReference type="EMBL" id="LIZX01000269">
    <property type="protein sequence ID" value="KPJ62437.1"/>
    <property type="molecule type" value="Genomic_DNA"/>
</dbReference>
<reference evidence="2 3" key="1">
    <citation type="journal article" date="2015" name="Microbiome">
        <title>Genomic resolution of linkages in carbon, nitrogen, and sulfur cycling among widespread estuary sediment bacteria.</title>
        <authorList>
            <person name="Baker B.J."/>
            <person name="Lazar C.S."/>
            <person name="Teske A.P."/>
            <person name="Dick G.J."/>
        </authorList>
    </citation>
    <scope>NUCLEOTIDE SEQUENCE [LARGE SCALE GENOMIC DNA]</scope>
    <source>
        <strain evidence="2">DG_54_3</strain>
    </source>
</reference>
<gene>
    <name evidence="2" type="ORF">AMJ44_15610</name>
</gene>
<name>A0A0S7XIZ8_UNCSA</name>
<accession>A0A0S7XIZ8</accession>
<comment type="caution">
    <text evidence="2">The sequence shown here is derived from an EMBL/GenBank/DDBJ whole genome shotgun (WGS) entry which is preliminary data.</text>
</comment>
<protein>
    <submittedName>
        <fullName evidence="2">Uncharacterized protein</fullName>
    </submittedName>
</protein>
<evidence type="ECO:0000256" key="1">
    <source>
        <dbReference type="SAM" id="Phobius"/>
    </source>
</evidence>
<feature type="transmembrane region" description="Helical" evidence="1">
    <location>
        <begin position="6"/>
        <end position="24"/>
    </location>
</feature>
<dbReference type="Proteomes" id="UP000051861">
    <property type="component" value="Unassembled WGS sequence"/>
</dbReference>
<sequence>MNPIFKGASVTIVGLLALLFVLWMRERWKEPVKGGFIVFIGLSVFIVLYGLYILIFQPNWWALPY</sequence>
<keyword evidence="1" id="KW-1133">Transmembrane helix</keyword>
<feature type="transmembrane region" description="Helical" evidence="1">
    <location>
        <begin position="36"/>
        <end position="55"/>
    </location>
</feature>
<keyword evidence="1" id="KW-0472">Membrane</keyword>
<organism evidence="2 3">
    <name type="scientific">candidate division WOR-1 bacterium DG_54_3</name>
    <dbReference type="NCBI Taxonomy" id="1703775"/>
    <lineage>
        <taxon>Bacteria</taxon>
        <taxon>Bacillati</taxon>
        <taxon>Saganbacteria</taxon>
    </lineage>
</organism>
<evidence type="ECO:0000313" key="2">
    <source>
        <dbReference type="EMBL" id="KPJ62437.1"/>
    </source>
</evidence>
<evidence type="ECO:0000313" key="3">
    <source>
        <dbReference type="Proteomes" id="UP000051861"/>
    </source>
</evidence>